<evidence type="ECO:0000256" key="1">
    <source>
        <dbReference type="RuleBase" id="RU367018"/>
    </source>
</evidence>
<comment type="function">
    <text evidence="1">Putative transcription activator involved in regulating light control of development.</text>
</comment>
<keyword evidence="3" id="KW-1185">Reference proteome</keyword>
<name>A0A2P6R9B4_ROSCH</name>
<dbReference type="PANTHER" id="PTHR31669">
    <property type="entry name" value="PROTEIN FAR1-RELATED SEQUENCE 10-RELATED"/>
    <property type="match status" value="1"/>
</dbReference>
<dbReference type="STRING" id="74649.A0A2P6R9B4"/>
<organism evidence="2 3">
    <name type="scientific">Rosa chinensis</name>
    <name type="common">China rose</name>
    <dbReference type="NCBI Taxonomy" id="74649"/>
    <lineage>
        <taxon>Eukaryota</taxon>
        <taxon>Viridiplantae</taxon>
        <taxon>Streptophyta</taxon>
        <taxon>Embryophyta</taxon>
        <taxon>Tracheophyta</taxon>
        <taxon>Spermatophyta</taxon>
        <taxon>Magnoliopsida</taxon>
        <taxon>eudicotyledons</taxon>
        <taxon>Gunneridae</taxon>
        <taxon>Pentapetalae</taxon>
        <taxon>rosids</taxon>
        <taxon>fabids</taxon>
        <taxon>Rosales</taxon>
        <taxon>Rosaceae</taxon>
        <taxon>Rosoideae</taxon>
        <taxon>Rosoideae incertae sedis</taxon>
        <taxon>Rosa</taxon>
    </lineage>
</organism>
<sequence length="230" mass="25335">MMLHGNFFFQMSGVFTIPAKYVLQRWTNTAMSRHAIGKKLDEVQSKVRRYNDLCRRAIILGEEGSLSQESYDVALCAIKEALKQCTSLNTSVESNAKPNDSAIDGICGIEVSQCGMTSDDKIFGLKVSTASKTPRRVGTGKVVARHGKGKVPQPEGMRVGTQDQFPQMQVCSETRPPMLMQLHNVVPPQLHNMVPSMFQNVSPAQFHNGLFDTCAGESSPSVTWNFSSSF</sequence>
<keyword evidence="1" id="KW-0862">Zinc</keyword>
<protein>
    <recommendedName>
        <fullName evidence="1">Protein FAR1-RELATED SEQUENCE</fullName>
    </recommendedName>
</protein>
<reference evidence="2 3" key="1">
    <citation type="journal article" date="2018" name="Nat. Genet.">
        <title>The Rosa genome provides new insights in the design of modern roses.</title>
        <authorList>
            <person name="Bendahmane M."/>
        </authorList>
    </citation>
    <scope>NUCLEOTIDE SEQUENCE [LARGE SCALE GENOMIC DNA]</scope>
    <source>
        <strain evidence="3">cv. Old Blush</strain>
    </source>
</reference>
<proteinExistence type="inferred from homology"/>
<keyword evidence="1" id="KW-0479">Metal-binding</keyword>
<evidence type="ECO:0000313" key="2">
    <source>
        <dbReference type="EMBL" id="PRQ43005.1"/>
    </source>
</evidence>
<keyword evidence="1" id="KW-0539">Nucleus</keyword>
<accession>A0A2P6R9B4</accession>
<dbReference type="AlphaFoldDB" id="A0A2P6R9B4"/>
<comment type="subcellular location">
    <subcellularLocation>
        <location evidence="1">Nucleus</location>
    </subcellularLocation>
</comment>
<dbReference type="PANTHER" id="PTHR31669:SF42">
    <property type="entry name" value="PROTEIN FAR1-RELATED SEQUENCE 4"/>
    <property type="match status" value="1"/>
</dbReference>
<dbReference type="EMBL" id="PDCK01000041">
    <property type="protein sequence ID" value="PRQ43005.1"/>
    <property type="molecule type" value="Genomic_DNA"/>
</dbReference>
<dbReference type="GO" id="GO:0006355">
    <property type="term" value="P:regulation of DNA-templated transcription"/>
    <property type="evidence" value="ECO:0007669"/>
    <property type="project" value="UniProtKB-UniRule"/>
</dbReference>
<dbReference type="Gramene" id="PRQ43005">
    <property type="protein sequence ID" value="PRQ43005"/>
    <property type="gene ID" value="RchiOBHm_Chr3g0463751"/>
</dbReference>
<dbReference type="InterPro" id="IPR031052">
    <property type="entry name" value="FHY3/FAR1"/>
</dbReference>
<dbReference type="GO" id="GO:0008270">
    <property type="term" value="F:zinc ion binding"/>
    <property type="evidence" value="ECO:0007669"/>
    <property type="project" value="UniProtKB-UniRule"/>
</dbReference>
<comment type="similarity">
    <text evidence="1">Belongs to the FHY3/FAR1 family.</text>
</comment>
<dbReference type="GO" id="GO:0005634">
    <property type="term" value="C:nucleus"/>
    <property type="evidence" value="ECO:0007669"/>
    <property type="project" value="UniProtKB-SubCell"/>
</dbReference>
<gene>
    <name evidence="2" type="ORF">RchiOBHm_Chr3g0463751</name>
</gene>
<evidence type="ECO:0000313" key="3">
    <source>
        <dbReference type="Proteomes" id="UP000238479"/>
    </source>
</evidence>
<dbReference type="Proteomes" id="UP000238479">
    <property type="component" value="Chromosome 3"/>
</dbReference>
<keyword evidence="1" id="KW-0863">Zinc-finger</keyword>
<comment type="caution">
    <text evidence="2">The sequence shown here is derived from an EMBL/GenBank/DDBJ whole genome shotgun (WGS) entry which is preliminary data.</text>
</comment>